<dbReference type="Proteomes" id="UP000024635">
    <property type="component" value="Unassembled WGS sequence"/>
</dbReference>
<keyword evidence="2" id="KW-1185">Reference proteome</keyword>
<protein>
    <submittedName>
        <fullName evidence="1">Uncharacterized protein</fullName>
    </submittedName>
</protein>
<name>A0A016WKW9_9BILA</name>
<evidence type="ECO:0000313" key="2">
    <source>
        <dbReference type="Proteomes" id="UP000024635"/>
    </source>
</evidence>
<dbReference type="EMBL" id="JARK01000236">
    <property type="protein sequence ID" value="EYC39917.1"/>
    <property type="molecule type" value="Genomic_DNA"/>
</dbReference>
<proteinExistence type="predicted"/>
<sequence length="69" mass="8337">MFLLILSPDWAEQGREIKCALSKRTFFENSYALREFMIHSLNGWEMRSIYDQQRNHTKPRRPAPLWARP</sequence>
<dbReference type="AlphaFoldDB" id="A0A016WKW9"/>
<comment type="caution">
    <text evidence="1">The sequence shown here is derived from an EMBL/GenBank/DDBJ whole genome shotgun (WGS) entry which is preliminary data.</text>
</comment>
<accession>A0A016WKW9</accession>
<gene>
    <name evidence="1" type="primary">Acey_s0636.g934</name>
    <name evidence="1" type="ORF">Y032_0636g934</name>
</gene>
<organism evidence="1 2">
    <name type="scientific">Ancylostoma ceylanicum</name>
    <dbReference type="NCBI Taxonomy" id="53326"/>
    <lineage>
        <taxon>Eukaryota</taxon>
        <taxon>Metazoa</taxon>
        <taxon>Ecdysozoa</taxon>
        <taxon>Nematoda</taxon>
        <taxon>Chromadorea</taxon>
        <taxon>Rhabditida</taxon>
        <taxon>Rhabditina</taxon>
        <taxon>Rhabditomorpha</taxon>
        <taxon>Strongyloidea</taxon>
        <taxon>Ancylostomatidae</taxon>
        <taxon>Ancylostomatinae</taxon>
        <taxon>Ancylostoma</taxon>
    </lineage>
</organism>
<evidence type="ECO:0000313" key="1">
    <source>
        <dbReference type="EMBL" id="EYC39917.1"/>
    </source>
</evidence>
<reference evidence="2" key="1">
    <citation type="journal article" date="2015" name="Nat. Genet.">
        <title>The genome and transcriptome of the zoonotic hookworm Ancylostoma ceylanicum identify infection-specific gene families.</title>
        <authorList>
            <person name="Schwarz E.M."/>
            <person name="Hu Y."/>
            <person name="Antoshechkin I."/>
            <person name="Miller M.M."/>
            <person name="Sternberg P.W."/>
            <person name="Aroian R.V."/>
        </authorList>
    </citation>
    <scope>NUCLEOTIDE SEQUENCE</scope>
    <source>
        <strain evidence="2">HY135</strain>
    </source>
</reference>